<evidence type="ECO:0000256" key="11">
    <source>
        <dbReference type="ARBA" id="ARBA00022916"/>
    </source>
</evidence>
<organism evidence="16 17">
    <name type="scientific">Pseudomonas asplenii</name>
    <dbReference type="NCBI Taxonomy" id="53407"/>
    <lineage>
        <taxon>Bacteria</taxon>
        <taxon>Pseudomonadati</taxon>
        <taxon>Pseudomonadota</taxon>
        <taxon>Gammaproteobacteria</taxon>
        <taxon>Pseudomonadales</taxon>
        <taxon>Pseudomonadaceae</taxon>
        <taxon>Pseudomonas</taxon>
    </lineage>
</organism>
<dbReference type="PANTHER" id="PTHR39083">
    <property type="entry name" value="CYCLIC DI-GMP-BINDING PROTEIN"/>
    <property type="match status" value="1"/>
</dbReference>
<keyword evidence="17" id="KW-1185">Reference proteome</keyword>
<dbReference type="RefSeq" id="WP_090204103.1">
    <property type="nucleotide sequence ID" value="NZ_LT629777.1"/>
</dbReference>
<dbReference type="Proteomes" id="UP000199524">
    <property type="component" value="Chromosome I"/>
</dbReference>
<keyword evidence="9 15" id="KW-0973">c-di-GMP</keyword>
<dbReference type="NCBIfam" id="NF008330">
    <property type="entry name" value="PRK11114.2-4"/>
    <property type="match status" value="1"/>
</dbReference>
<evidence type="ECO:0000256" key="9">
    <source>
        <dbReference type="ARBA" id="ARBA00022636"/>
    </source>
</evidence>
<dbReference type="UniPathway" id="UPA00694"/>
<evidence type="ECO:0000256" key="12">
    <source>
        <dbReference type="ARBA" id="ARBA00022989"/>
    </source>
</evidence>
<sequence>MTTTSSVGSAGRCTRYALALLACGSLFPAIGSALPPAEVQGNTTTAPAVSPLPQASPANSYSLSFKQLGRRDPMYLRGVESTDSADFGIRTDQVVTGVQLVLRFSYSPSMLPELSQLNVLVNDKVAASLPLPKEEAGKDLEKVVEIPARLVTDFNRIDLQLIGHYTMQCEDPLHSSLWARVSNDSQLNIQYSPIALKNDLALLPAPFFDRHDARPLKLPFVFDAAPGPAKLEAAAALSSKFGALASYRTATFPASIGQLPSRGNAIVLVTRRDALPLGELSGNPATGPSVTMMTNPNDPYGKLLVISGRNDAELKTAALAVALGSKALSGATALIDRLDPVPVRIPYDAPNWLPADRPVKLGELVDAQQLHVSGYSPREIIIPLRLPPDLYEWRNRGAPLQLKYRYTPQQFSTNSALLVHLNDHLIRSMQLPSVPNLNGEPQWLEWLKKDDSLPREASMYLPLDISTFKAQLQLRYMYDYIKQGECRDVIVEDMRGQIESDSTLDLSGLDHYTPMPDLAKFRDSGFPFTRLADLSETAVVMPDANGPEVLSAYLTVFGRFGDSTGYPTTGVQVIQARDVETVSDKDLLVLASASDQPLLKLWTDSMPARSESSHHFFDLSDLALRIHDWFSPDSEAAVRKTRSTLAWSGSGTPYLAGFESPLKSGRSVVVIASSEPSRLEEVTAAMIGGDDYKELIQGRLAVIQDKQITSLTADQPYYVGQLGWFRHLQLLLSRHLGWLLFSVLLGFALLCALIFLGLRAQAKRRLS</sequence>
<proteinExistence type="inferred from homology"/>
<comment type="function">
    <text evidence="1 15">Binds the cellulose synthase activator, bis-(3'-5') cyclic diguanylic acid (c-di-GMP).</text>
</comment>
<evidence type="ECO:0000256" key="14">
    <source>
        <dbReference type="ARBA" id="ARBA00033444"/>
    </source>
</evidence>
<reference evidence="17" key="1">
    <citation type="submission" date="2016-10" db="EMBL/GenBank/DDBJ databases">
        <authorList>
            <person name="Varghese N."/>
            <person name="Submissions S."/>
        </authorList>
    </citation>
    <scope>NUCLEOTIDE SEQUENCE [LARGE SCALE GENOMIC DNA]</scope>
    <source>
        <strain evidence="17">ATCC 23835</strain>
    </source>
</reference>
<comment type="similarity">
    <text evidence="4 15">Belongs to the AcsB/BcsB family.</text>
</comment>
<dbReference type="Pfam" id="PF03170">
    <property type="entry name" value="BcsB"/>
    <property type="match status" value="1"/>
</dbReference>
<evidence type="ECO:0000256" key="7">
    <source>
        <dbReference type="ARBA" id="ARBA00022475"/>
    </source>
</evidence>
<comment type="pathway">
    <text evidence="3 15">Glycan metabolism; bacterial cellulose biosynthesis.</text>
</comment>
<dbReference type="PANTHER" id="PTHR39083:SF1">
    <property type="entry name" value="CYCLIC DI-GMP-BINDING PROTEIN"/>
    <property type="match status" value="1"/>
</dbReference>
<dbReference type="InterPro" id="IPR003920">
    <property type="entry name" value="Cell_synth_B"/>
</dbReference>
<gene>
    <name evidence="16" type="ORF">SAMN05216598_1782</name>
</gene>
<evidence type="ECO:0000313" key="17">
    <source>
        <dbReference type="Proteomes" id="UP000199524"/>
    </source>
</evidence>
<evidence type="ECO:0000256" key="13">
    <source>
        <dbReference type="ARBA" id="ARBA00023136"/>
    </source>
</evidence>
<dbReference type="GO" id="GO:0005886">
    <property type="term" value="C:plasma membrane"/>
    <property type="evidence" value="ECO:0007669"/>
    <property type="project" value="UniProtKB-SubCell"/>
</dbReference>
<feature type="transmembrane region" description="Helical" evidence="15">
    <location>
        <begin position="736"/>
        <end position="758"/>
    </location>
</feature>
<feature type="chain" id="PRO_5015213429" description="Cyclic di-GMP-binding protein" evidence="15">
    <location>
        <begin position="34"/>
        <end position="767"/>
    </location>
</feature>
<evidence type="ECO:0000256" key="1">
    <source>
        <dbReference type="ARBA" id="ARBA00002057"/>
    </source>
</evidence>
<dbReference type="AlphaFoldDB" id="A0A1H1SQC0"/>
<protein>
    <recommendedName>
        <fullName evidence="6 15">Cyclic di-GMP-binding protein</fullName>
    </recommendedName>
    <alternativeName>
        <fullName evidence="14 15">Cellulose synthase regulatory subunit</fullName>
    </alternativeName>
</protein>
<accession>A0A1H1SQC0</accession>
<keyword evidence="7 15" id="KW-1003">Cell membrane</keyword>
<dbReference type="GO" id="GO:0006011">
    <property type="term" value="P:UDP-alpha-D-glucose metabolic process"/>
    <property type="evidence" value="ECO:0007669"/>
    <property type="project" value="InterPro"/>
</dbReference>
<evidence type="ECO:0000256" key="5">
    <source>
        <dbReference type="ARBA" id="ARBA00011437"/>
    </source>
</evidence>
<dbReference type="Gene3D" id="2.60.120.260">
    <property type="entry name" value="Galactose-binding domain-like"/>
    <property type="match status" value="2"/>
</dbReference>
<evidence type="ECO:0000256" key="8">
    <source>
        <dbReference type="ARBA" id="ARBA00022519"/>
    </source>
</evidence>
<keyword evidence="13 15" id="KW-0472">Membrane</keyword>
<evidence type="ECO:0000313" key="16">
    <source>
        <dbReference type="EMBL" id="SDS49916.1"/>
    </source>
</evidence>
<dbReference type="NCBIfam" id="NF008323">
    <property type="entry name" value="PRK11114.1-1"/>
    <property type="match status" value="1"/>
</dbReference>
<evidence type="ECO:0000256" key="2">
    <source>
        <dbReference type="ARBA" id="ARBA00004377"/>
    </source>
</evidence>
<evidence type="ECO:0000256" key="6">
    <source>
        <dbReference type="ARBA" id="ARBA00021844"/>
    </source>
</evidence>
<keyword evidence="11 15" id="KW-0135">Cellulose biosynthesis</keyword>
<evidence type="ECO:0000256" key="3">
    <source>
        <dbReference type="ARBA" id="ARBA00005186"/>
    </source>
</evidence>
<dbReference type="EMBL" id="LT629777">
    <property type="protein sequence ID" value="SDS49916.1"/>
    <property type="molecule type" value="Genomic_DNA"/>
</dbReference>
<evidence type="ECO:0000256" key="10">
    <source>
        <dbReference type="ARBA" id="ARBA00022692"/>
    </source>
</evidence>
<keyword evidence="10 15" id="KW-0812">Transmembrane</keyword>
<name>A0A1H1SQC0_9PSED</name>
<keyword evidence="15" id="KW-0732">Signal</keyword>
<comment type="subcellular location">
    <subcellularLocation>
        <location evidence="2">Cell inner membrane</location>
        <topology evidence="2">Single-pass membrane protein</topology>
    </subcellularLocation>
</comment>
<dbReference type="GeneID" id="300206782"/>
<evidence type="ECO:0000256" key="15">
    <source>
        <dbReference type="RuleBase" id="RU365021"/>
    </source>
</evidence>
<feature type="signal peptide" evidence="15">
    <location>
        <begin position="1"/>
        <end position="33"/>
    </location>
</feature>
<keyword evidence="12 15" id="KW-1133">Transmembrane helix</keyword>
<dbReference type="InterPro" id="IPR018513">
    <property type="entry name" value="Cell_synthase_bac"/>
</dbReference>
<dbReference type="PRINTS" id="PR01440">
    <property type="entry name" value="CELLSNTHASEB"/>
</dbReference>
<dbReference type="GO" id="GO:0030244">
    <property type="term" value="P:cellulose biosynthetic process"/>
    <property type="evidence" value="ECO:0007669"/>
    <property type="project" value="UniProtKB-KW"/>
</dbReference>
<keyword evidence="8 15" id="KW-0997">Cell inner membrane</keyword>
<comment type="subunit">
    <text evidence="5 15">Tightly associated with the cellulose synthase catalytic subunit.</text>
</comment>
<evidence type="ECO:0000256" key="4">
    <source>
        <dbReference type="ARBA" id="ARBA00010714"/>
    </source>
</evidence>